<feature type="transmembrane region" description="Helical" evidence="1">
    <location>
        <begin position="111"/>
        <end position="130"/>
    </location>
</feature>
<reference evidence="2 3" key="1">
    <citation type="submission" date="2018-06" db="EMBL/GenBank/DDBJ databases">
        <title>Comparative genomics reveals the genomic features of Rhizophagus irregularis, R. cerebriforme, R. diaphanum and Gigaspora rosea, and their symbiotic lifestyle signature.</title>
        <authorList>
            <person name="Morin E."/>
            <person name="San Clemente H."/>
            <person name="Chen E.C.H."/>
            <person name="De La Providencia I."/>
            <person name="Hainaut M."/>
            <person name="Kuo A."/>
            <person name="Kohler A."/>
            <person name="Murat C."/>
            <person name="Tang N."/>
            <person name="Roy S."/>
            <person name="Loubradou J."/>
            <person name="Henrissat B."/>
            <person name="Grigoriev I.V."/>
            <person name="Corradi N."/>
            <person name="Roux C."/>
            <person name="Martin F.M."/>
        </authorList>
    </citation>
    <scope>NUCLEOTIDE SEQUENCE [LARGE SCALE GENOMIC DNA]</scope>
    <source>
        <strain evidence="2 3">DAOM 227022</strain>
    </source>
</reference>
<name>A0A397TRV6_9GLOM</name>
<protein>
    <submittedName>
        <fullName evidence="2">Uncharacterized protein</fullName>
    </submittedName>
</protein>
<dbReference type="EMBL" id="QKYT01000027">
    <property type="protein sequence ID" value="RIA97614.1"/>
    <property type="molecule type" value="Genomic_DNA"/>
</dbReference>
<evidence type="ECO:0000256" key="1">
    <source>
        <dbReference type="SAM" id="Phobius"/>
    </source>
</evidence>
<comment type="caution">
    <text evidence="2">The sequence shown here is derived from an EMBL/GenBank/DDBJ whole genome shotgun (WGS) entry which is preliminary data.</text>
</comment>
<keyword evidence="1" id="KW-0812">Transmembrane</keyword>
<evidence type="ECO:0000313" key="3">
    <source>
        <dbReference type="Proteomes" id="UP000265703"/>
    </source>
</evidence>
<organism evidence="2 3">
    <name type="scientific">Glomus cerebriforme</name>
    <dbReference type="NCBI Taxonomy" id="658196"/>
    <lineage>
        <taxon>Eukaryota</taxon>
        <taxon>Fungi</taxon>
        <taxon>Fungi incertae sedis</taxon>
        <taxon>Mucoromycota</taxon>
        <taxon>Glomeromycotina</taxon>
        <taxon>Glomeromycetes</taxon>
        <taxon>Glomerales</taxon>
        <taxon>Glomeraceae</taxon>
        <taxon>Glomus</taxon>
    </lineage>
</organism>
<keyword evidence="1" id="KW-0472">Membrane</keyword>
<dbReference type="Proteomes" id="UP000265703">
    <property type="component" value="Unassembled WGS sequence"/>
</dbReference>
<sequence>MVRMIEKVIEEIKPAIIVTVKDIYHAIVQNRDVAGESVINVVKKVTYQEIVLVAAVEITIEGTIIVVVDGKENLPHGITTELLGVHKIKELITHGTRPETTILPRVEKIHGIILVEVTLLGVIIIIMHITEVETILGLLQTKAEIIFKKIVNLPLRLTKLKVIAGKLHLKQKLVQQSGDPKQLKISDGEKVTITRRRHLTIMKIGEVVEMSQETVFLILKIGEVVVMIQDRHLTIMIIGELVAMDQKKVGLSQTTLILGNPILIINLGGEFIDLEGLCSLSSLYRCFLFE</sequence>
<keyword evidence="1" id="KW-1133">Transmembrane helix</keyword>
<proteinExistence type="predicted"/>
<evidence type="ECO:0000313" key="2">
    <source>
        <dbReference type="EMBL" id="RIA97614.1"/>
    </source>
</evidence>
<keyword evidence="3" id="KW-1185">Reference proteome</keyword>
<gene>
    <name evidence="2" type="ORF">C1645_249935</name>
</gene>
<accession>A0A397TRV6</accession>
<dbReference type="AlphaFoldDB" id="A0A397TRV6"/>